<dbReference type="AlphaFoldDB" id="A0A382DDD0"/>
<organism evidence="2">
    <name type="scientific">marine metagenome</name>
    <dbReference type="NCBI Taxonomy" id="408172"/>
    <lineage>
        <taxon>unclassified sequences</taxon>
        <taxon>metagenomes</taxon>
        <taxon>ecological metagenomes</taxon>
    </lineage>
</organism>
<feature type="region of interest" description="Disordered" evidence="1">
    <location>
        <begin position="46"/>
        <end position="66"/>
    </location>
</feature>
<sequence length="107" mass="12290">MQKRVGDIQRSPSQEDLAALVAIQRSQYTPEDPWLVDLDNRDASHRQPLDASWHARHSEPEPHTMQDYFEPTGLDLRLDAGSGALEELVCDLTQREDLREQNKRLLA</sequence>
<gene>
    <name evidence="2" type="ORF">METZ01_LOCUS189013</name>
</gene>
<dbReference type="EMBL" id="UINC01038730">
    <property type="protein sequence ID" value="SVB36159.1"/>
    <property type="molecule type" value="Genomic_DNA"/>
</dbReference>
<accession>A0A382DDD0</accession>
<reference evidence="2" key="1">
    <citation type="submission" date="2018-05" db="EMBL/GenBank/DDBJ databases">
        <authorList>
            <person name="Lanie J.A."/>
            <person name="Ng W.-L."/>
            <person name="Kazmierczak K.M."/>
            <person name="Andrzejewski T.M."/>
            <person name="Davidsen T.M."/>
            <person name="Wayne K.J."/>
            <person name="Tettelin H."/>
            <person name="Glass J.I."/>
            <person name="Rusch D."/>
            <person name="Podicherti R."/>
            <person name="Tsui H.-C.T."/>
            <person name="Winkler M.E."/>
        </authorList>
    </citation>
    <scope>NUCLEOTIDE SEQUENCE</scope>
</reference>
<evidence type="ECO:0000313" key="2">
    <source>
        <dbReference type="EMBL" id="SVB36159.1"/>
    </source>
</evidence>
<protein>
    <submittedName>
        <fullName evidence="2">Uncharacterized protein</fullName>
    </submittedName>
</protein>
<name>A0A382DDD0_9ZZZZ</name>
<evidence type="ECO:0000256" key="1">
    <source>
        <dbReference type="SAM" id="MobiDB-lite"/>
    </source>
</evidence>
<proteinExistence type="predicted"/>